<evidence type="ECO:0000256" key="1">
    <source>
        <dbReference type="SAM" id="Phobius"/>
    </source>
</evidence>
<dbReference type="EMBL" id="MU155342">
    <property type="protein sequence ID" value="KAF9475221.1"/>
    <property type="molecule type" value="Genomic_DNA"/>
</dbReference>
<evidence type="ECO:0000313" key="2">
    <source>
        <dbReference type="EMBL" id="KAF9475221.1"/>
    </source>
</evidence>
<keyword evidence="3" id="KW-1185">Reference proteome</keyword>
<keyword evidence="1" id="KW-0472">Membrane</keyword>
<proteinExistence type="predicted"/>
<keyword evidence="1" id="KW-0812">Transmembrane</keyword>
<dbReference type="Proteomes" id="UP000807469">
    <property type="component" value="Unassembled WGS sequence"/>
</dbReference>
<keyword evidence="1" id="KW-1133">Transmembrane helix</keyword>
<accession>A0A9P6CPY5</accession>
<feature type="transmembrane region" description="Helical" evidence="1">
    <location>
        <begin position="31"/>
        <end position="50"/>
    </location>
</feature>
<gene>
    <name evidence="2" type="ORF">BDN70DRAFT_883984</name>
</gene>
<dbReference type="AlphaFoldDB" id="A0A9P6CPY5"/>
<name>A0A9P6CPY5_9AGAR</name>
<reference evidence="2" key="1">
    <citation type="submission" date="2020-11" db="EMBL/GenBank/DDBJ databases">
        <authorList>
            <consortium name="DOE Joint Genome Institute"/>
            <person name="Ahrendt S."/>
            <person name="Riley R."/>
            <person name="Andreopoulos W."/>
            <person name="Labutti K."/>
            <person name="Pangilinan J."/>
            <person name="Ruiz-Duenas F.J."/>
            <person name="Barrasa J.M."/>
            <person name="Sanchez-Garcia M."/>
            <person name="Camarero S."/>
            <person name="Miyauchi S."/>
            <person name="Serrano A."/>
            <person name="Linde D."/>
            <person name="Babiker R."/>
            <person name="Drula E."/>
            <person name="Ayuso-Fernandez I."/>
            <person name="Pacheco R."/>
            <person name="Padilla G."/>
            <person name="Ferreira P."/>
            <person name="Barriuso J."/>
            <person name="Kellner H."/>
            <person name="Castanera R."/>
            <person name="Alfaro M."/>
            <person name="Ramirez L."/>
            <person name="Pisabarro A.G."/>
            <person name="Kuo A."/>
            <person name="Tritt A."/>
            <person name="Lipzen A."/>
            <person name="He G."/>
            <person name="Yan M."/>
            <person name="Ng V."/>
            <person name="Cullen D."/>
            <person name="Martin F."/>
            <person name="Rosso M.-N."/>
            <person name="Henrissat B."/>
            <person name="Hibbett D."/>
            <person name="Martinez A.T."/>
            <person name="Grigoriev I.V."/>
        </authorList>
    </citation>
    <scope>NUCLEOTIDE SEQUENCE</scope>
    <source>
        <strain evidence="2">CIRM-BRFM 674</strain>
    </source>
</reference>
<organism evidence="2 3">
    <name type="scientific">Pholiota conissans</name>
    <dbReference type="NCBI Taxonomy" id="109636"/>
    <lineage>
        <taxon>Eukaryota</taxon>
        <taxon>Fungi</taxon>
        <taxon>Dikarya</taxon>
        <taxon>Basidiomycota</taxon>
        <taxon>Agaricomycotina</taxon>
        <taxon>Agaricomycetes</taxon>
        <taxon>Agaricomycetidae</taxon>
        <taxon>Agaricales</taxon>
        <taxon>Agaricineae</taxon>
        <taxon>Strophariaceae</taxon>
        <taxon>Pholiota</taxon>
    </lineage>
</organism>
<sequence>MYLETFTNGIRFKYLMSCPASTNLKYLLDQLMVDCMLTLSFVLSVVIVMTRRES</sequence>
<evidence type="ECO:0000313" key="3">
    <source>
        <dbReference type="Proteomes" id="UP000807469"/>
    </source>
</evidence>
<protein>
    <submittedName>
        <fullName evidence="2">Uncharacterized protein</fullName>
    </submittedName>
</protein>
<comment type="caution">
    <text evidence="2">The sequence shown here is derived from an EMBL/GenBank/DDBJ whole genome shotgun (WGS) entry which is preliminary data.</text>
</comment>